<dbReference type="InterPro" id="IPR018247">
    <property type="entry name" value="EF_Hand_1_Ca_BS"/>
</dbReference>
<dbReference type="SUPFAM" id="SSF47473">
    <property type="entry name" value="EF-hand"/>
    <property type="match status" value="1"/>
</dbReference>
<dbReference type="GO" id="GO:0005737">
    <property type="term" value="C:cytoplasm"/>
    <property type="evidence" value="ECO:0007669"/>
    <property type="project" value="TreeGrafter"/>
</dbReference>
<protein>
    <recommendedName>
        <fullName evidence="7">ABM domain-containing protein</fullName>
    </recommendedName>
</protein>
<organism evidence="5 6">
    <name type="scientific">Capsaspora owczarzaki (strain ATCC 30864)</name>
    <dbReference type="NCBI Taxonomy" id="595528"/>
    <lineage>
        <taxon>Eukaryota</taxon>
        <taxon>Filasterea</taxon>
        <taxon>Capsaspora</taxon>
    </lineage>
</organism>
<dbReference type="eggNOG" id="ENOG502QWRY">
    <property type="taxonomic scope" value="Eukaryota"/>
</dbReference>
<evidence type="ECO:0000256" key="2">
    <source>
        <dbReference type="SAM" id="MobiDB-lite"/>
    </source>
</evidence>
<feature type="domain" description="EF-hand" evidence="3">
    <location>
        <begin position="46"/>
        <end position="78"/>
    </location>
</feature>
<dbReference type="SUPFAM" id="SSF54909">
    <property type="entry name" value="Dimeric alpha+beta barrel"/>
    <property type="match status" value="1"/>
</dbReference>
<proteinExistence type="predicted"/>
<dbReference type="SMART" id="SM00054">
    <property type="entry name" value="EFh"/>
    <property type="match status" value="2"/>
</dbReference>
<evidence type="ECO:0000313" key="5">
    <source>
        <dbReference type="EMBL" id="KJE95557.1"/>
    </source>
</evidence>
<dbReference type="RefSeq" id="XP_004345590.1">
    <property type="nucleotide sequence ID" value="XM_004345540.2"/>
</dbReference>
<dbReference type="InterPro" id="IPR011008">
    <property type="entry name" value="Dimeric_a/b-barrel"/>
</dbReference>
<dbReference type="OrthoDB" id="289247at2759"/>
<dbReference type="Gene3D" id="1.10.238.10">
    <property type="entry name" value="EF-hand"/>
    <property type="match status" value="1"/>
</dbReference>
<name>A0A0D2VVP2_CAPO3</name>
<reference evidence="6" key="1">
    <citation type="submission" date="2011-02" db="EMBL/GenBank/DDBJ databases">
        <title>The Genome Sequence of Capsaspora owczarzaki ATCC 30864.</title>
        <authorList>
            <person name="Russ C."/>
            <person name="Cuomo C."/>
            <person name="Burger G."/>
            <person name="Gray M.W."/>
            <person name="Holland P.W.H."/>
            <person name="King N."/>
            <person name="Lang F.B.F."/>
            <person name="Roger A.J."/>
            <person name="Ruiz-Trillo I."/>
            <person name="Young S.K."/>
            <person name="Zeng Q."/>
            <person name="Gargeya S."/>
            <person name="Alvarado L."/>
            <person name="Berlin A."/>
            <person name="Chapman S.B."/>
            <person name="Chen Z."/>
            <person name="Freedman E."/>
            <person name="Gellesch M."/>
            <person name="Goldberg J."/>
            <person name="Griggs A."/>
            <person name="Gujja S."/>
            <person name="Heilman E."/>
            <person name="Heiman D."/>
            <person name="Howarth C."/>
            <person name="Mehta T."/>
            <person name="Neiman D."/>
            <person name="Pearson M."/>
            <person name="Roberts A."/>
            <person name="Saif S."/>
            <person name="Shea T."/>
            <person name="Shenoy N."/>
            <person name="Sisk P."/>
            <person name="Stolte C."/>
            <person name="Sykes S."/>
            <person name="White J."/>
            <person name="Yandava C."/>
            <person name="Haas B."/>
            <person name="Nusbaum C."/>
            <person name="Birren B."/>
        </authorList>
    </citation>
    <scope>NUCLEOTIDE SEQUENCE</scope>
    <source>
        <strain evidence="6">ATCC 30864</strain>
    </source>
</reference>
<dbReference type="CDD" id="cd00051">
    <property type="entry name" value="EFh"/>
    <property type="match status" value="1"/>
</dbReference>
<gene>
    <name evidence="5" type="ORF">CAOG_006000</name>
</gene>
<evidence type="ECO:0000259" key="4">
    <source>
        <dbReference type="PROSITE" id="PS51725"/>
    </source>
</evidence>
<dbReference type="PANTHER" id="PTHR12178">
    <property type="entry name" value="EF-HAND DOMAIN-CONTAINING PROTEIN"/>
    <property type="match status" value="1"/>
</dbReference>
<dbReference type="PhylomeDB" id="A0A0D2VVP2"/>
<dbReference type="PROSITE" id="PS00018">
    <property type="entry name" value="EF_HAND_1"/>
    <property type="match status" value="1"/>
</dbReference>
<dbReference type="InterPro" id="IPR007138">
    <property type="entry name" value="ABM_dom"/>
</dbReference>
<evidence type="ECO:0008006" key="7">
    <source>
        <dbReference type="Google" id="ProtNLM"/>
    </source>
</evidence>
<dbReference type="InterPro" id="IPR039862">
    <property type="entry name" value="NECAB1/2/3"/>
</dbReference>
<dbReference type="InterPro" id="IPR011992">
    <property type="entry name" value="EF-hand-dom_pair"/>
</dbReference>
<dbReference type="Gene3D" id="3.30.70.100">
    <property type="match status" value="1"/>
</dbReference>
<dbReference type="PROSITE" id="PS50222">
    <property type="entry name" value="EF_HAND_2"/>
    <property type="match status" value="2"/>
</dbReference>
<dbReference type="Proteomes" id="UP000008743">
    <property type="component" value="Unassembled WGS sequence"/>
</dbReference>
<sequence>MSSTSSSEPGFAVFADIFRRADKNDDGEISLEEFRVFFRDGVLTAEEIDALFHAIDTDKNLSVDCTELSNFFRGHWGKVQPLFGAIEGVNKTIADVLNGIAASYDTSDHVSQFTTRFLLREIVSQFDSIQSPIVSAHQTLFERTLAAKPAPARSSEFAVADATTERGRRVKNQQSTQALADGNSHALQAQVDRLAALLGRLEGKVAVTAISEEDTDTDTVAIVLFKRDFVVLPDKIDNFRKSLQTYHASSSEEEGFLHFYTRHSPSKSQFTLYEIWDSDKATAGHFAGRNFRHFQRANIEALAAPETSTRIELPASWWVSA</sequence>
<dbReference type="Pfam" id="PF13499">
    <property type="entry name" value="EF-hand_7"/>
    <property type="match status" value="1"/>
</dbReference>
<dbReference type="AlphaFoldDB" id="A0A0D2VVP2"/>
<dbReference type="OMA" id="RNNMNKS"/>
<feature type="region of interest" description="Disordered" evidence="2">
    <location>
        <begin position="162"/>
        <end position="182"/>
    </location>
</feature>
<feature type="domain" description="ABM" evidence="4">
    <location>
        <begin position="223"/>
        <end position="311"/>
    </location>
</feature>
<dbReference type="GO" id="GO:0005509">
    <property type="term" value="F:calcium ion binding"/>
    <property type="evidence" value="ECO:0007669"/>
    <property type="project" value="InterPro"/>
</dbReference>
<dbReference type="GO" id="GO:0042984">
    <property type="term" value="P:regulation of amyloid precursor protein biosynthetic process"/>
    <property type="evidence" value="ECO:0007669"/>
    <property type="project" value="TreeGrafter"/>
</dbReference>
<dbReference type="PANTHER" id="PTHR12178:SF10">
    <property type="entry name" value="N-TERMINAL EF-HAND CALCIUM-BINDING PROTEIN 1-LIKE ISOFORM X1"/>
    <property type="match status" value="1"/>
</dbReference>
<feature type="domain" description="EF-hand" evidence="3">
    <location>
        <begin position="9"/>
        <end position="44"/>
    </location>
</feature>
<keyword evidence="6" id="KW-1185">Reference proteome</keyword>
<evidence type="ECO:0000256" key="1">
    <source>
        <dbReference type="ARBA" id="ARBA00022837"/>
    </source>
</evidence>
<dbReference type="Pfam" id="PF03992">
    <property type="entry name" value="ABM"/>
    <property type="match status" value="1"/>
</dbReference>
<evidence type="ECO:0000313" key="6">
    <source>
        <dbReference type="Proteomes" id="UP000008743"/>
    </source>
</evidence>
<accession>A0A0D2VVP2</accession>
<dbReference type="STRING" id="595528.A0A0D2VVP2"/>
<dbReference type="PROSITE" id="PS51725">
    <property type="entry name" value="ABM"/>
    <property type="match status" value="1"/>
</dbReference>
<evidence type="ECO:0000259" key="3">
    <source>
        <dbReference type="PROSITE" id="PS50222"/>
    </source>
</evidence>
<dbReference type="InterPro" id="IPR002048">
    <property type="entry name" value="EF_hand_dom"/>
</dbReference>
<dbReference type="InParanoid" id="A0A0D2VVP2"/>
<dbReference type="EMBL" id="KE346369">
    <property type="protein sequence ID" value="KJE95557.1"/>
    <property type="molecule type" value="Genomic_DNA"/>
</dbReference>
<keyword evidence="1" id="KW-0106">Calcium</keyword>